<keyword evidence="2" id="KW-1185">Reference proteome</keyword>
<dbReference type="RefSeq" id="WP_269036633.1">
    <property type="nucleotide sequence ID" value="NZ_CP114040.1"/>
</dbReference>
<gene>
    <name evidence="1" type="ORF">O0S08_49880</name>
</gene>
<reference evidence="1" key="1">
    <citation type="submission" date="2022-11" db="EMBL/GenBank/DDBJ databases">
        <title>Minimal conservation of predation-associated metabolite biosynthetic gene clusters underscores biosynthetic potential of Myxococcota including descriptions for ten novel species: Archangium lansinium sp. nov., Myxococcus landrumus sp. nov., Nannocystis bai.</title>
        <authorList>
            <person name="Ahearne A."/>
            <person name="Stevens C."/>
            <person name="Dowd S."/>
        </authorList>
    </citation>
    <scope>NUCLEOTIDE SEQUENCE</scope>
    <source>
        <strain evidence="1">Fl3</strain>
    </source>
</reference>
<name>A0ABY7H4T1_9BACT</name>
<dbReference type="InterPro" id="IPR011051">
    <property type="entry name" value="RmlC_Cupin_sf"/>
</dbReference>
<evidence type="ECO:0008006" key="3">
    <source>
        <dbReference type="Google" id="ProtNLM"/>
    </source>
</evidence>
<evidence type="ECO:0000313" key="2">
    <source>
        <dbReference type="Proteomes" id="UP001164459"/>
    </source>
</evidence>
<organism evidence="1 2">
    <name type="scientific">Nannocystis punicea</name>
    <dbReference type="NCBI Taxonomy" id="2995304"/>
    <lineage>
        <taxon>Bacteria</taxon>
        <taxon>Pseudomonadati</taxon>
        <taxon>Myxococcota</taxon>
        <taxon>Polyangia</taxon>
        <taxon>Nannocystales</taxon>
        <taxon>Nannocystaceae</taxon>
        <taxon>Nannocystis</taxon>
    </lineage>
</organism>
<accession>A0ABY7H4T1</accession>
<evidence type="ECO:0000313" key="1">
    <source>
        <dbReference type="EMBL" id="WAS94296.1"/>
    </source>
</evidence>
<proteinExistence type="predicted"/>
<dbReference type="SUPFAM" id="SSF51182">
    <property type="entry name" value="RmlC-like cupins"/>
    <property type="match status" value="1"/>
</dbReference>
<dbReference type="Proteomes" id="UP001164459">
    <property type="component" value="Chromosome"/>
</dbReference>
<sequence>MSQLSLRKQWDVAEDGPRTEDGIRRLHLPANRHRISRHDYLPGERIHGFSRSCRAYVLSGGCTLTIAGEQALLSAGDVADLPEGEYLMEVPREDAEALAIVYAWELPWEIEA</sequence>
<dbReference type="EMBL" id="CP114040">
    <property type="protein sequence ID" value="WAS94296.1"/>
    <property type="molecule type" value="Genomic_DNA"/>
</dbReference>
<protein>
    <recommendedName>
        <fullName evidence="3">Cupin domain-containing protein</fullName>
    </recommendedName>
</protein>